<dbReference type="Pfam" id="PF03884">
    <property type="entry name" value="YacG"/>
    <property type="match status" value="1"/>
</dbReference>
<keyword evidence="2 3" id="KW-0862">Zinc</keyword>
<sequence length="72" mass="8349">MPENITRVNCPTCQEIVEWKQENQYRPFCSERCKLIDFGEWASEKNAIPGDPADPEVLMEAITNQARNDSYQ</sequence>
<dbReference type="PANTHER" id="PTHR36150:SF1">
    <property type="entry name" value="DNA GYRASE INHIBITOR YACG"/>
    <property type="match status" value="1"/>
</dbReference>
<feature type="binding site" evidence="3">
    <location>
        <position position="10"/>
    </location>
    <ligand>
        <name>Zn(2+)</name>
        <dbReference type="ChEBI" id="CHEBI:29105"/>
    </ligand>
</feature>
<feature type="binding site" evidence="3">
    <location>
        <position position="29"/>
    </location>
    <ligand>
        <name>Zn(2+)</name>
        <dbReference type="ChEBI" id="CHEBI:29105"/>
    </ligand>
</feature>
<dbReference type="InterPro" id="IPR005584">
    <property type="entry name" value="DNA_gyrase_inhibitor_YacG"/>
</dbReference>
<comment type="cofactor">
    <cofactor evidence="3">
        <name>Zn(2+)</name>
        <dbReference type="ChEBI" id="CHEBI:29105"/>
    </cofactor>
    <text evidence="3">Binds 1 zinc ion.</text>
</comment>
<protein>
    <recommendedName>
        <fullName evidence="3">DNA gyrase inhibitor YacG</fullName>
    </recommendedName>
</protein>
<gene>
    <name evidence="3" type="primary">yacG</name>
    <name evidence="4" type="ORF">GCM10011403_22530</name>
</gene>
<dbReference type="HAMAP" id="MF_00649">
    <property type="entry name" value="DNA_gyrase_inhibitor_YacG"/>
    <property type="match status" value="1"/>
</dbReference>
<feature type="binding site" evidence="3">
    <location>
        <position position="33"/>
    </location>
    <ligand>
        <name>Zn(2+)</name>
        <dbReference type="ChEBI" id="CHEBI:29105"/>
    </ligand>
</feature>
<evidence type="ECO:0000256" key="1">
    <source>
        <dbReference type="ARBA" id="ARBA00022723"/>
    </source>
</evidence>
<dbReference type="RefSeq" id="WP_068810360.1">
    <property type="nucleotide sequence ID" value="NZ_BMIY01000009.1"/>
</dbReference>
<dbReference type="GO" id="GO:0006355">
    <property type="term" value="P:regulation of DNA-templated transcription"/>
    <property type="evidence" value="ECO:0007669"/>
    <property type="project" value="InterPro"/>
</dbReference>
<organism evidence="4 5">
    <name type="scientific">Pseudohongiella nitratireducens</name>
    <dbReference type="NCBI Taxonomy" id="1768907"/>
    <lineage>
        <taxon>Bacteria</taxon>
        <taxon>Pseudomonadati</taxon>
        <taxon>Pseudomonadota</taxon>
        <taxon>Gammaproteobacteria</taxon>
        <taxon>Pseudomonadales</taxon>
        <taxon>Pseudohongiellaceae</taxon>
        <taxon>Pseudohongiella</taxon>
    </lineage>
</organism>
<dbReference type="AlphaFoldDB" id="A0A916VJM7"/>
<comment type="similarity">
    <text evidence="3">Belongs to the DNA gyrase inhibitor YacG family.</text>
</comment>
<comment type="function">
    <text evidence="3">Inhibits all the catalytic activities of DNA gyrase by preventing its interaction with DNA. Acts by binding directly to the C-terminal domain of GyrB, which probably disrupts DNA binding by the gyrase.</text>
</comment>
<proteinExistence type="inferred from homology"/>
<name>A0A916VJM7_9GAMM</name>
<feature type="binding site" evidence="3">
    <location>
        <position position="13"/>
    </location>
    <ligand>
        <name>Zn(2+)</name>
        <dbReference type="ChEBI" id="CHEBI:29105"/>
    </ligand>
</feature>
<dbReference type="InterPro" id="IPR013088">
    <property type="entry name" value="Znf_NHR/GATA"/>
</dbReference>
<evidence type="ECO:0000256" key="3">
    <source>
        <dbReference type="HAMAP-Rule" id="MF_00649"/>
    </source>
</evidence>
<evidence type="ECO:0000313" key="4">
    <source>
        <dbReference type="EMBL" id="GFZ78879.1"/>
    </source>
</evidence>
<comment type="subunit">
    <text evidence="3">Interacts with GyrB.</text>
</comment>
<reference evidence="4" key="1">
    <citation type="journal article" date="2014" name="Int. J. Syst. Evol. Microbiol.">
        <title>Complete genome sequence of Corynebacterium casei LMG S-19264T (=DSM 44701T), isolated from a smear-ripened cheese.</title>
        <authorList>
            <consortium name="US DOE Joint Genome Institute (JGI-PGF)"/>
            <person name="Walter F."/>
            <person name="Albersmeier A."/>
            <person name="Kalinowski J."/>
            <person name="Ruckert C."/>
        </authorList>
    </citation>
    <scope>NUCLEOTIDE SEQUENCE</scope>
    <source>
        <strain evidence="4">CGMCC 1.15425</strain>
    </source>
</reference>
<keyword evidence="1 3" id="KW-0479">Metal-binding</keyword>
<dbReference type="PANTHER" id="PTHR36150">
    <property type="entry name" value="DNA GYRASE INHIBITOR YACG"/>
    <property type="match status" value="1"/>
</dbReference>
<dbReference type="NCBIfam" id="NF001638">
    <property type="entry name" value="PRK00418.1"/>
    <property type="match status" value="1"/>
</dbReference>
<evidence type="ECO:0000256" key="2">
    <source>
        <dbReference type="ARBA" id="ARBA00022833"/>
    </source>
</evidence>
<dbReference type="Gene3D" id="3.30.50.10">
    <property type="entry name" value="Erythroid Transcription Factor GATA-1, subunit A"/>
    <property type="match status" value="1"/>
</dbReference>
<dbReference type="EMBL" id="BMIY01000009">
    <property type="protein sequence ID" value="GFZ78879.1"/>
    <property type="molecule type" value="Genomic_DNA"/>
</dbReference>
<evidence type="ECO:0000313" key="5">
    <source>
        <dbReference type="Proteomes" id="UP000627715"/>
    </source>
</evidence>
<dbReference type="GO" id="GO:0008270">
    <property type="term" value="F:zinc ion binding"/>
    <property type="evidence" value="ECO:0007669"/>
    <property type="project" value="UniProtKB-UniRule"/>
</dbReference>
<dbReference type="OrthoDB" id="9809663at2"/>
<reference evidence="4" key="2">
    <citation type="submission" date="2020-09" db="EMBL/GenBank/DDBJ databases">
        <authorList>
            <person name="Sun Q."/>
            <person name="Zhou Y."/>
        </authorList>
    </citation>
    <scope>NUCLEOTIDE SEQUENCE</scope>
    <source>
        <strain evidence="4">CGMCC 1.15425</strain>
    </source>
</reference>
<comment type="caution">
    <text evidence="4">The sequence shown here is derived from an EMBL/GenBank/DDBJ whole genome shotgun (WGS) entry which is preliminary data.</text>
</comment>
<keyword evidence="5" id="KW-1185">Reference proteome</keyword>
<dbReference type="GO" id="GO:0008657">
    <property type="term" value="F:DNA topoisomerase type II (double strand cut, ATP-hydrolyzing) inhibitor activity"/>
    <property type="evidence" value="ECO:0007669"/>
    <property type="project" value="UniProtKB-UniRule"/>
</dbReference>
<dbReference type="Proteomes" id="UP000627715">
    <property type="component" value="Unassembled WGS sequence"/>
</dbReference>
<accession>A0A916VJM7</accession>
<dbReference type="SUPFAM" id="SSF57716">
    <property type="entry name" value="Glucocorticoid receptor-like (DNA-binding domain)"/>
    <property type="match status" value="1"/>
</dbReference>